<dbReference type="AlphaFoldDB" id="A0A1N6DSB2"/>
<evidence type="ECO:0000313" key="2">
    <source>
        <dbReference type="Proteomes" id="UP000198461"/>
    </source>
</evidence>
<dbReference type="RefSeq" id="WP_159432249.1">
    <property type="nucleotide sequence ID" value="NZ_FSRE01000001.1"/>
</dbReference>
<organism evidence="1 2">
    <name type="scientific">Sulfurivirga caldicuralii</name>
    <dbReference type="NCBI Taxonomy" id="364032"/>
    <lineage>
        <taxon>Bacteria</taxon>
        <taxon>Pseudomonadati</taxon>
        <taxon>Pseudomonadota</taxon>
        <taxon>Gammaproteobacteria</taxon>
        <taxon>Thiotrichales</taxon>
        <taxon>Piscirickettsiaceae</taxon>
        <taxon>Sulfurivirga</taxon>
    </lineage>
</organism>
<keyword evidence="2" id="KW-1185">Reference proteome</keyword>
<dbReference type="EMBL" id="FSRE01000001">
    <property type="protein sequence ID" value="SIN73671.1"/>
    <property type="molecule type" value="Genomic_DNA"/>
</dbReference>
<evidence type="ECO:0000313" key="1">
    <source>
        <dbReference type="EMBL" id="SIN73671.1"/>
    </source>
</evidence>
<gene>
    <name evidence="1" type="ORF">SAMN05443662_0382</name>
</gene>
<accession>A0A1N6DSB2</accession>
<reference evidence="1 2" key="1">
    <citation type="submission" date="2016-11" db="EMBL/GenBank/DDBJ databases">
        <authorList>
            <person name="Jaros S."/>
            <person name="Januszkiewicz K."/>
            <person name="Wedrychowicz H."/>
        </authorList>
    </citation>
    <scope>NUCLEOTIDE SEQUENCE [LARGE SCALE GENOMIC DNA]</scope>
    <source>
        <strain evidence="1 2">DSM 17737</strain>
    </source>
</reference>
<protein>
    <submittedName>
        <fullName evidence="1">Uncharacterized protein</fullName>
    </submittedName>
</protein>
<sequence length="58" mass="6508">MNQHLLLFLLAVAVIVVIAMIWPGQKASDDETLNSQDWRIQDLKEDAGDESNDETPRG</sequence>
<name>A0A1N6DSB2_9GAMM</name>
<proteinExistence type="predicted"/>
<dbReference type="Proteomes" id="UP000198461">
    <property type="component" value="Unassembled WGS sequence"/>
</dbReference>
<dbReference type="STRING" id="364032.SAMN05443662_0382"/>